<proteinExistence type="predicted"/>
<accession>A0A6G5AH14</accession>
<reference evidence="1" key="1">
    <citation type="submission" date="2020-03" db="EMBL/GenBank/DDBJ databases">
        <title>A transcriptome and proteome of the tick Rhipicephalus microplus shaped by the genetic composition of its hosts and developmental stage.</title>
        <authorList>
            <person name="Garcia G.R."/>
            <person name="Ribeiro J.M.C."/>
            <person name="Maruyama S.R."/>
            <person name="Gardinasse L.G."/>
            <person name="Nelson K."/>
            <person name="Ferreira B.R."/>
            <person name="Andrade T.G."/>
            <person name="Santos I.K.F.M."/>
        </authorList>
    </citation>
    <scope>NUCLEOTIDE SEQUENCE</scope>
    <source>
        <strain evidence="1">NSGR</strain>
        <tissue evidence="1">Salivary glands</tissue>
    </source>
</reference>
<sequence>MSRFTFVYPMSTFLRTRNEAYCRRRAGSSLSLGLSRPSSCWRSFRALHRQPGLLLHLVNLVPDLGQLRPDTLEVLQFFQGHMQPLVARRDDTRLLQFEGLLGLDQVLAILLESAELGLEMASWLVASEGFSDPWTGLLFSQSARKSAVRASTARSSATTFICRLATWEEMAVSLRRIISVKADHSPSTLSTCSHQLGNWKR</sequence>
<evidence type="ECO:0000313" key="1">
    <source>
        <dbReference type="EMBL" id="NIE49460.1"/>
    </source>
</evidence>
<dbReference type="EMBL" id="GIKN01007187">
    <property type="protein sequence ID" value="NIE49460.1"/>
    <property type="molecule type" value="Transcribed_RNA"/>
</dbReference>
<protein>
    <submittedName>
        <fullName evidence="1">Uncharacterized protein</fullName>
    </submittedName>
</protein>
<name>A0A6G5AH14_RHIMP</name>
<organism evidence="1">
    <name type="scientific">Rhipicephalus microplus</name>
    <name type="common">Cattle tick</name>
    <name type="synonym">Boophilus microplus</name>
    <dbReference type="NCBI Taxonomy" id="6941"/>
    <lineage>
        <taxon>Eukaryota</taxon>
        <taxon>Metazoa</taxon>
        <taxon>Ecdysozoa</taxon>
        <taxon>Arthropoda</taxon>
        <taxon>Chelicerata</taxon>
        <taxon>Arachnida</taxon>
        <taxon>Acari</taxon>
        <taxon>Parasitiformes</taxon>
        <taxon>Ixodida</taxon>
        <taxon>Ixodoidea</taxon>
        <taxon>Ixodidae</taxon>
        <taxon>Rhipicephalinae</taxon>
        <taxon>Rhipicephalus</taxon>
        <taxon>Boophilus</taxon>
    </lineage>
</organism>
<dbReference type="AlphaFoldDB" id="A0A6G5AH14"/>